<keyword evidence="2" id="KW-1185">Reference proteome</keyword>
<evidence type="ECO:0000313" key="2">
    <source>
        <dbReference type="Proteomes" id="UP000305109"/>
    </source>
</evidence>
<proteinExistence type="predicted"/>
<dbReference type="Proteomes" id="UP000305109">
    <property type="component" value="Unassembled WGS sequence"/>
</dbReference>
<gene>
    <name evidence="1" type="ORF">FCG67_18965</name>
</gene>
<comment type="caution">
    <text evidence="1">The sequence shown here is derived from an EMBL/GenBank/DDBJ whole genome shotgun (WGS) entry which is preliminary data.</text>
</comment>
<name>A0ABY2RGM9_9NOCA</name>
<accession>A0ABY2RGM9</accession>
<reference evidence="1 2" key="1">
    <citation type="submission" date="2019-04" db="EMBL/GenBank/DDBJ databases">
        <title>Rhodococcus oryzae sp. nov., a novel actinomycete isolated from rhizosphere soil of rice (Oryza sativa L.).</title>
        <authorList>
            <person name="Li C."/>
        </authorList>
    </citation>
    <scope>NUCLEOTIDE SEQUENCE [LARGE SCALE GENOMIC DNA]</scope>
    <source>
        <strain evidence="1 2">NEAU-CX67</strain>
    </source>
</reference>
<sequence length="65" mass="7238">MVDTILPRHAFDKHVFCYMLGATKPDLTHFDPERGDDELGVHSVHELEAMCAALLTAALDAECIR</sequence>
<dbReference type="EMBL" id="SUMD01000009">
    <property type="protein sequence ID" value="TJZ76089.1"/>
    <property type="molecule type" value="Genomic_DNA"/>
</dbReference>
<evidence type="ECO:0000313" key="1">
    <source>
        <dbReference type="EMBL" id="TJZ76089.1"/>
    </source>
</evidence>
<protein>
    <submittedName>
        <fullName evidence="1">Uncharacterized protein</fullName>
    </submittedName>
</protein>
<dbReference type="RefSeq" id="WP_136911238.1">
    <property type="nucleotide sequence ID" value="NZ_SUMD01000009.1"/>
</dbReference>
<organism evidence="1 2">
    <name type="scientific">Rhodococcus oryzae</name>
    <dbReference type="NCBI Taxonomy" id="2571143"/>
    <lineage>
        <taxon>Bacteria</taxon>
        <taxon>Bacillati</taxon>
        <taxon>Actinomycetota</taxon>
        <taxon>Actinomycetes</taxon>
        <taxon>Mycobacteriales</taxon>
        <taxon>Nocardiaceae</taxon>
        <taxon>Rhodococcus</taxon>
    </lineage>
</organism>